<feature type="transmembrane region" description="Helical" evidence="6">
    <location>
        <begin position="242"/>
        <end position="263"/>
    </location>
</feature>
<dbReference type="GO" id="GO:0005886">
    <property type="term" value="C:plasma membrane"/>
    <property type="evidence" value="ECO:0007669"/>
    <property type="project" value="UniProtKB-SubCell"/>
</dbReference>
<keyword evidence="5 6" id="KW-0472">Membrane</keyword>
<evidence type="ECO:0000256" key="4">
    <source>
        <dbReference type="ARBA" id="ARBA00022989"/>
    </source>
</evidence>
<keyword evidence="4 6" id="KW-1133">Transmembrane helix</keyword>
<evidence type="ECO:0000256" key="3">
    <source>
        <dbReference type="ARBA" id="ARBA00022692"/>
    </source>
</evidence>
<feature type="transmembrane region" description="Helical" evidence="6">
    <location>
        <begin position="269"/>
        <end position="287"/>
    </location>
</feature>
<evidence type="ECO:0000313" key="9">
    <source>
        <dbReference type="Proteomes" id="UP000070572"/>
    </source>
</evidence>
<accession>A0AB34WZ77</accession>
<dbReference type="AlphaFoldDB" id="A0AB34WZ77"/>
<dbReference type="EMBL" id="LSDN01000014">
    <property type="protein sequence ID" value="KXB80749.1"/>
    <property type="molecule type" value="Genomic_DNA"/>
</dbReference>
<dbReference type="Proteomes" id="UP000070572">
    <property type="component" value="Unassembled WGS sequence"/>
</dbReference>
<gene>
    <name evidence="8" type="ORF">CJ240_02050</name>
    <name evidence="7" type="ORF">HMPREF1862_01056</name>
</gene>
<name>A0AB34WZ77_9ACTO</name>
<feature type="transmembrane region" description="Helical" evidence="6">
    <location>
        <begin position="215"/>
        <end position="235"/>
    </location>
</feature>
<protein>
    <recommendedName>
        <fullName evidence="6">Probable membrane transporter protein</fullName>
    </recommendedName>
</protein>
<comment type="subcellular location">
    <subcellularLocation>
        <location evidence="6">Cell membrane</location>
        <topology evidence="6">Multi-pass membrane protein</topology>
    </subcellularLocation>
    <subcellularLocation>
        <location evidence="1">Membrane</location>
        <topology evidence="1">Multi-pass membrane protein</topology>
    </subcellularLocation>
</comment>
<comment type="caution">
    <text evidence="7">The sequence shown here is derived from an EMBL/GenBank/DDBJ whole genome shotgun (WGS) entry which is preliminary data.</text>
</comment>
<dbReference type="PANTHER" id="PTHR43701">
    <property type="entry name" value="MEMBRANE TRANSPORTER PROTEIN MJ0441-RELATED"/>
    <property type="match status" value="1"/>
</dbReference>
<evidence type="ECO:0000256" key="5">
    <source>
        <dbReference type="ARBA" id="ARBA00023136"/>
    </source>
</evidence>
<keyword evidence="6" id="KW-1003">Cell membrane</keyword>
<keyword evidence="3 6" id="KW-0812">Transmembrane</keyword>
<dbReference type="Proteomes" id="UP000243201">
    <property type="component" value="Unassembled WGS sequence"/>
</dbReference>
<evidence type="ECO:0000313" key="10">
    <source>
        <dbReference type="Proteomes" id="UP000243201"/>
    </source>
</evidence>
<dbReference type="RefSeq" id="WP_060920432.1">
    <property type="nucleotide sequence ID" value="NZ_CAUPGC010000001.1"/>
</dbReference>
<reference evidence="7 9" key="1">
    <citation type="submission" date="2016-01" db="EMBL/GenBank/DDBJ databases">
        <authorList>
            <person name="Mitreva M."/>
            <person name="Pepin K.H."/>
            <person name="Mihindukulasuriya K.A."/>
            <person name="Fulton R."/>
            <person name="Fronick C."/>
            <person name="O'Laughlin M."/>
            <person name="Miner T."/>
            <person name="Herter B."/>
            <person name="Rosa B.A."/>
            <person name="Cordes M."/>
            <person name="Tomlinson C."/>
            <person name="Wollam A."/>
            <person name="Palsikar V.B."/>
            <person name="Mardis E.R."/>
            <person name="Wilson R.K."/>
        </authorList>
    </citation>
    <scope>NUCLEOTIDE SEQUENCE [LARGE SCALE GENOMIC DNA]</scope>
    <source>
        <strain evidence="7 9">DNF00696</strain>
    </source>
</reference>
<evidence type="ECO:0000256" key="1">
    <source>
        <dbReference type="ARBA" id="ARBA00004141"/>
    </source>
</evidence>
<feature type="transmembrane region" description="Helical" evidence="6">
    <location>
        <begin position="98"/>
        <end position="116"/>
    </location>
</feature>
<dbReference type="Pfam" id="PF01925">
    <property type="entry name" value="TauE"/>
    <property type="match status" value="1"/>
</dbReference>
<evidence type="ECO:0000256" key="6">
    <source>
        <dbReference type="RuleBase" id="RU363041"/>
    </source>
</evidence>
<organism evidence="7 9">
    <name type="scientific">Varibaculum cambriense</name>
    <dbReference type="NCBI Taxonomy" id="184870"/>
    <lineage>
        <taxon>Bacteria</taxon>
        <taxon>Bacillati</taxon>
        <taxon>Actinomycetota</taxon>
        <taxon>Actinomycetes</taxon>
        <taxon>Actinomycetales</taxon>
        <taxon>Actinomycetaceae</taxon>
        <taxon>Varibaculum</taxon>
    </lineage>
</organism>
<evidence type="ECO:0000313" key="7">
    <source>
        <dbReference type="EMBL" id="KXB80749.1"/>
    </source>
</evidence>
<evidence type="ECO:0000313" key="8">
    <source>
        <dbReference type="EMBL" id="PMB90539.1"/>
    </source>
</evidence>
<feature type="transmembrane region" description="Helical" evidence="6">
    <location>
        <begin position="177"/>
        <end position="209"/>
    </location>
</feature>
<reference evidence="8 10" key="2">
    <citation type="submission" date="2017-09" db="EMBL/GenBank/DDBJ databases">
        <title>Bacterial strain isolated from the female urinary microbiota.</title>
        <authorList>
            <person name="Thomas-White K."/>
            <person name="Kumar N."/>
            <person name="Forster S."/>
            <person name="Putonti C."/>
            <person name="Lawley T."/>
            <person name="Wolfe A.J."/>
        </authorList>
    </citation>
    <scope>NUCLEOTIDE SEQUENCE [LARGE SCALE GENOMIC DNA]</scope>
    <source>
        <strain evidence="8 10">UMB0744</strain>
    </source>
</reference>
<feature type="transmembrane region" description="Helical" evidence="6">
    <location>
        <begin position="45"/>
        <end position="64"/>
    </location>
</feature>
<feature type="transmembrane region" description="Helical" evidence="6">
    <location>
        <begin position="73"/>
        <end position="92"/>
    </location>
</feature>
<dbReference type="PANTHER" id="PTHR43701:SF2">
    <property type="entry name" value="MEMBRANE TRANSPORTER PROTEIN YJNA-RELATED"/>
    <property type="match status" value="1"/>
</dbReference>
<comment type="similarity">
    <text evidence="2 6">Belongs to the 4-toluene sulfonate uptake permease (TSUP) (TC 2.A.102) family.</text>
</comment>
<proteinExistence type="inferred from homology"/>
<dbReference type="InterPro" id="IPR051598">
    <property type="entry name" value="TSUP/Inactive_protease-like"/>
</dbReference>
<keyword evidence="10" id="KW-1185">Reference proteome</keyword>
<sequence length="295" mass="30560">MFLLGAAAIGLTIGLIVGALGAGGGMLFIPVLVYLLHFSPHEAAAASLIIVGLTALVSLIPHALSGNVQWRRGLLFAAFSAAGSIGGSHLNAITPGDYLMLLFALLAAAVAIAMARKGIASRRQYRDRSREIVQEDAGEISPHTESIGGEAASSAAEPGVINQGKQPRPLNNSLFKWVLAALVTGFLTGFFGVGGGFAVVPALVILLHLNMRQAAATSLLIMVISCASSLLVRIGTPLDIDLVVVTVFALTSMVGGGIGPILTRRAKEYRLTLGFACLLAGVAIVTLSEQILSWQ</sequence>
<evidence type="ECO:0000256" key="2">
    <source>
        <dbReference type="ARBA" id="ARBA00009142"/>
    </source>
</evidence>
<dbReference type="InterPro" id="IPR002781">
    <property type="entry name" value="TM_pro_TauE-like"/>
</dbReference>
<dbReference type="EMBL" id="PNGC01000001">
    <property type="protein sequence ID" value="PMB90539.1"/>
    <property type="molecule type" value="Genomic_DNA"/>
</dbReference>